<dbReference type="PANTHER" id="PTHR33308">
    <property type="entry name" value="PEPTIDOGLYCAN HYDROLASE FLGJ"/>
    <property type="match status" value="1"/>
</dbReference>
<dbReference type="KEGG" id="plyc:GXP70_11990"/>
<dbReference type="EMBL" id="CP048209">
    <property type="protein sequence ID" value="QHT60586.1"/>
    <property type="molecule type" value="Genomic_DNA"/>
</dbReference>
<proteinExistence type="predicted"/>
<keyword evidence="2" id="KW-0175">Coiled coil</keyword>
<name>A0A6C0FTV4_9BACL</name>
<dbReference type="AlphaFoldDB" id="A0A6C0FTV4"/>
<gene>
    <name evidence="4" type="ORF">GXP70_11990</name>
</gene>
<dbReference type="InterPro" id="IPR002901">
    <property type="entry name" value="MGlyc_endo_b_GlcNAc-like_dom"/>
</dbReference>
<dbReference type="Pfam" id="PF01832">
    <property type="entry name" value="Glucosaminidase"/>
    <property type="match status" value="1"/>
</dbReference>
<evidence type="ECO:0000259" key="3">
    <source>
        <dbReference type="SMART" id="SM00047"/>
    </source>
</evidence>
<reference evidence="4 5" key="1">
    <citation type="submission" date="2020-01" db="EMBL/GenBank/DDBJ databases">
        <title>Paenibacillus sp. nov., isolated from tomato rhizosphere.</title>
        <authorList>
            <person name="Weon H.-Y."/>
            <person name="Lee S.A."/>
        </authorList>
    </citation>
    <scope>NUCLEOTIDE SEQUENCE [LARGE SCALE GENOMIC DNA]</scope>
    <source>
        <strain evidence="4 5">12200R-189</strain>
    </source>
</reference>
<sequence length="255" mass="28356">MDKPSFYALIGPIAKRLRAEGSLMYPSVRMAQSWLETGGNIPAWNNLGGYKAGGGLPNGFWKGEVVNKSTWEVINGQRIKIVAAFRAYDSIYDFYKDQDILFGQSRYLAVRNAAAPEEQARMLQACGYATAPDYAKTIIAIMNADHLTVYDAEEEEEEPMTAEEKQAFDALQAAVKQLTSGNNALKEELDRQNQAMLALQQRAAQLEALQKMADIPDWAKEAIDAAVKEHVVDTPNGGSYDFYRIMAVLHRAKLL</sequence>
<evidence type="ECO:0000256" key="2">
    <source>
        <dbReference type="SAM" id="Coils"/>
    </source>
</evidence>
<accession>A0A6C0FTV4</accession>
<evidence type="ECO:0000313" key="5">
    <source>
        <dbReference type="Proteomes" id="UP000476064"/>
    </source>
</evidence>
<dbReference type="GO" id="GO:0004040">
    <property type="term" value="F:amidase activity"/>
    <property type="evidence" value="ECO:0007669"/>
    <property type="project" value="InterPro"/>
</dbReference>
<dbReference type="Gene3D" id="1.10.530.10">
    <property type="match status" value="1"/>
</dbReference>
<dbReference type="InterPro" id="IPR051056">
    <property type="entry name" value="Glycosyl_Hydrolase_73"/>
</dbReference>
<feature type="domain" description="Mannosyl-glycoprotein endo-beta-N-acetylglucosamidase-like" evidence="3">
    <location>
        <begin position="5"/>
        <end position="151"/>
    </location>
</feature>
<keyword evidence="1" id="KW-0378">Hydrolase</keyword>
<organism evidence="4 5">
    <name type="scientific">Paenibacillus lycopersici</name>
    <dbReference type="NCBI Taxonomy" id="2704462"/>
    <lineage>
        <taxon>Bacteria</taxon>
        <taxon>Bacillati</taxon>
        <taxon>Bacillota</taxon>
        <taxon>Bacilli</taxon>
        <taxon>Bacillales</taxon>
        <taxon>Paenibacillaceae</taxon>
        <taxon>Paenibacillus</taxon>
    </lineage>
</organism>
<dbReference type="PRINTS" id="PR01002">
    <property type="entry name" value="FLGFLGJ"/>
</dbReference>
<evidence type="ECO:0000313" key="4">
    <source>
        <dbReference type="EMBL" id="QHT60586.1"/>
    </source>
</evidence>
<protein>
    <submittedName>
        <fullName evidence="4">Muramidase (Flagellum-specific)</fullName>
    </submittedName>
</protein>
<keyword evidence="5" id="KW-1185">Reference proteome</keyword>
<dbReference type="SMART" id="SM00047">
    <property type="entry name" value="LYZ2"/>
    <property type="match status" value="1"/>
</dbReference>
<dbReference type="Proteomes" id="UP000476064">
    <property type="component" value="Chromosome"/>
</dbReference>
<evidence type="ECO:0000256" key="1">
    <source>
        <dbReference type="ARBA" id="ARBA00022801"/>
    </source>
</evidence>
<dbReference type="PANTHER" id="PTHR33308:SF9">
    <property type="entry name" value="PEPTIDOGLYCAN HYDROLASE FLGJ"/>
    <property type="match status" value="1"/>
</dbReference>
<feature type="coiled-coil region" evidence="2">
    <location>
        <begin position="168"/>
        <end position="209"/>
    </location>
</feature>